<dbReference type="InterPro" id="IPR012334">
    <property type="entry name" value="Pectin_lyas_fold"/>
</dbReference>
<dbReference type="SUPFAM" id="SSF56112">
    <property type="entry name" value="Protein kinase-like (PK-like)"/>
    <property type="match status" value="1"/>
</dbReference>
<dbReference type="SUPFAM" id="SSF51126">
    <property type="entry name" value="Pectin lyase-like"/>
    <property type="match status" value="3"/>
</dbReference>
<evidence type="ECO:0000313" key="4">
    <source>
        <dbReference type="Proteomes" id="UP001281761"/>
    </source>
</evidence>
<feature type="transmembrane region" description="Helical" evidence="2">
    <location>
        <begin position="1849"/>
        <end position="1877"/>
    </location>
</feature>
<accession>A0ABQ9Y3D6</accession>
<sequence>MHQTYTSNSTFRHIQNEQKYTEHQDISENVTFKWDTFSDITTATSNGGALFFTGTGRLQILYCIFENCETTKTRGFGGAIHGASGTITIHESLFKSCSAHCGGAVSGNNCAIQIETSTFTTCFSTAPVNDEVYSDNTATNEITGGGGAIWFYLNSNFVILDSLFVSCSANSFGGGIVFYPFSSLPPQYFRMFSVVFQDTNVTVDKKDKSGGHNVMLTHSQFYSQTPHALQCYDFFYPKQDEPESLNDADGTFHLESVFSTSSKVINHVFQFGKSAYIDQVLLNTTGQLIVSVEGDDTIKCSDSPKCRTLTFAMRKARTGAEVSVEEGVFGTESYEERNIPVLARNLTVTGDGSDKSSLTFQKPLFDNDGNFLITSGSVSASHLKLIKTSALDGEWNLFHVETGSLILKSSHLCGTDEQQTGSLCYLEGGTMTIEDCTFSNFLSSPTGHAVYAYLTPTSSVLVSSSTFTNCQPFDTDKNYEGLVHLFTEPGASGYTLTNLTFESDTVVAGQDIFIDSDNVFENLDAEKFAVGWKNDRIDNTRFRARSRSAPFRRQTEFGIPRFLSSKYELYLNSTASDETECGSFESPCVSFTFLATQHEMLAGYTIVLSSDGVLSGFVDLSDVHVQEMENNEKGLVLVQLTETIDTSLIVTTGDLSFENVDFVFGEIHTGSCSSLISVTGDGSLTLDNCHFCSDSDETRRTFCPLLNVEAGHFVADTLAVSHLVIPPSVISIQSSQIEIGSISVQHCGLSPLPDSKEPTIRIVLESGDNQTLKVGSILMSDIAPEDKEEDAGISLVSISSTARVHLECTNLLESVSTDPLGFSFSPKLESTVTHTADPQTVLSISFKTSFELEISAQAQITTPDPTTADSFVTISEYPLTLRDCLLNFEKLDGFFSTALFHVSENRLEITQTALSPFLSSLDSLPANLFLVTGGGLTVKNVLIDGSAFTSQTGSVLIQQNAGSISVSFCTFQNVLTTADTAVIELSPTIVSFPELTIDNSLFSNVSSSSPTGKGVLNADINHVDFRVAENVSFVDCVSEQSLSNCILLRHDALSGEFITNSLLLDWEKTEASEHDFVGLEGSFTRTAPLFLFLKQLGDVIFVGSSFFDSDGCGFENYPCESIGQARLRLAARKEQKIVILDHTSLERDYVVEDSSLEMSGRTDSAKLHVEGQVTIRSTFMLRSLVLTLPQFLRAEQPFLMICSEGSSLEVDFCSFETALETAYQFGLFSCADTSTLTFMNSQITTGLILDKYAVFNVDAGSSVKIEGCSFTNITRVEGEGSVISAILSDHQVLSLDDVNITDCSSSEGDKAQSIFIAFEEMNPASTFVFTNLLFNQSLEFTSRRSSDSHPHQIVLTGAALYKLINADHWKGSFEHLRKEDPVEEAVLWSRDTHFQLSVSLLEYLIPFDGDVLLKGSGTLIPICGSPRMPCKTLQSGVLRMDEGRGGNVEDEVEIGDSDVVLSGNKKLRGLGQTSGFSFSSQLNNQIICGTSSPEDPSSLSFHSLIFHSPSHIPAIQTSLILVHSGTTSFFTCSFVSGSPTSAAVLVEGGVVELENTTLQIDSTTSVPFCFQNSNSTTVTSFHLSSFSFNVFKATSVQCLILSDIRLNNSTSGPSRVDQEICSWAGGIIRLEECTTTISDSVFSAIKQGVLEIVGGTASINHCSFQANVIASTTYPSLQHNIACVGGSLEVGEGNSFTQTHSTDQVSMWISNTDCILTDHASHQLTHPLFIPDLPAELVVTPFSNKTIPSSRQAATVSLSGQNLLPCNTSLIVFLAESTTLNTLTIDLTSDTLPSGVTNLQHSGSDVTFLVDPKTASLKDGEWMMSVAVDGECLKEYNLFSISLARKQRVVISVSIAIPISLLILLILLIILIVCCVVKRRREESEEEKEPLLDGQRLSIQTEESGFSISHKSSAGSHIDYSNEFEAPNNVSMMAAPSLVPLAALGVNIVPVAGLSKTSAFCVSCQGPEYPFAFGEQRRNMYSKIHGSIEQGASQTRSLKSYKSSQKSMKGRNPLRLGYVQAFSIVTSIAKTFKFLKEKSTQNAKVSDSSDAVFPPFTIRSVSTWSIIHYPDNSLLVVLPAAYSQQLGLAEQPDQDNSSVHTEFGSEAVDKCRWYAPEDKDNTNLDPDQCEKALVFSLGLVLFELLSGDVPFGELDATTARRRMQHGATPDLDLSIPESVRKGLTSSKEEEKRAAESSIEAKFPHILAGALELDPVDRFTLSSFIEAMNEVLPQESVDSRSVAA</sequence>
<feature type="region of interest" description="Disordered" evidence="1">
    <location>
        <begin position="1990"/>
        <end position="2009"/>
    </location>
</feature>
<dbReference type="InterPro" id="IPR011050">
    <property type="entry name" value="Pectin_lyase_fold/virulence"/>
</dbReference>
<keyword evidence="2" id="KW-0812">Transmembrane</keyword>
<reference evidence="3 4" key="1">
    <citation type="journal article" date="2022" name="bioRxiv">
        <title>Genomics of Preaxostyla Flagellates Illuminates Evolutionary Transitions and the Path Towards Mitochondrial Loss.</title>
        <authorList>
            <person name="Novak L.V.F."/>
            <person name="Treitli S.C."/>
            <person name="Pyrih J."/>
            <person name="Halakuc P."/>
            <person name="Pipaliya S.V."/>
            <person name="Vacek V."/>
            <person name="Brzon O."/>
            <person name="Soukal P."/>
            <person name="Eme L."/>
            <person name="Dacks J.B."/>
            <person name="Karnkowska A."/>
            <person name="Elias M."/>
            <person name="Hampl V."/>
        </authorList>
    </citation>
    <scope>NUCLEOTIDE SEQUENCE [LARGE SCALE GENOMIC DNA]</scope>
    <source>
        <strain evidence="3">NAU3</strain>
        <tissue evidence="3">Gut</tissue>
    </source>
</reference>
<keyword evidence="4" id="KW-1185">Reference proteome</keyword>
<dbReference type="Gene3D" id="2.160.20.10">
    <property type="entry name" value="Single-stranded right-handed beta-helix, Pectin lyase-like"/>
    <property type="match status" value="1"/>
</dbReference>
<proteinExistence type="predicted"/>
<evidence type="ECO:0000313" key="3">
    <source>
        <dbReference type="EMBL" id="KAK2958258.1"/>
    </source>
</evidence>
<organism evidence="3 4">
    <name type="scientific">Blattamonas nauphoetae</name>
    <dbReference type="NCBI Taxonomy" id="2049346"/>
    <lineage>
        <taxon>Eukaryota</taxon>
        <taxon>Metamonada</taxon>
        <taxon>Preaxostyla</taxon>
        <taxon>Oxymonadida</taxon>
        <taxon>Blattamonas</taxon>
    </lineage>
</organism>
<evidence type="ECO:0000256" key="1">
    <source>
        <dbReference type="SAM" id="MobiDB-lite"/>
    </source>
</evidence>
<gene>
    <name evidence="3" type="ORF">BLNAU_6745</name>
</gene>
<dbReference type="InterPro" id="IPR011009">
    <property type="entry name" value="Kinase-like_dom_sf"/>
</dbReference>
<keyword evidence="2" id="KW-1133">Transmembrane helix</keyword>
<protein>
    <submittedName>
        <fullName evidence="3">Uncharacterized protein</fullName>
    </submittedName>
</protein>
<evidence type="ECO:0000256" key="2">
    <source>
        <dbReference type="SAM" id="Phobius"/>
    </source>
</evidence>
<keyword evidence="2" id="KW-0472">Membrane</keyword>
<comment type="caution">
    <text evidence="3">The sequence shown here is derived from an EMBL/GenBank/DDBJ whole genome shotgun (WGS) entry which is preliminary data.</text>
</comment>
<dbReference type="Gene3D" id="1.10.510.10">
    <property type="entry name" value="Transferase(Phosphotransferase) domain 1"/>
    <property type="match status" value="1"/>
</dbReference>
<dbReference type="Proteomes" id="UP001281761">
    <property type="component" value="Unassembled WGS sequence"/>
</dbReference>
<dbReference type="EMBL" id="JARBJD010000039">
    <property type="protein sequence ID" value="KAK2958258.1"/>
    <property type="molecule type" value="Genomic_DNA"/>
</dbReference>
<feature type="compositionally biased region" description="Polar residues" evidence="1">
    <location>
        <begin position="1990"/>
        <end position="2007"/>
    </location>
</feature>
<name>A0ABQ9Y3D6_9EUKA</name>